<dbReference type="InterPro" id="IPR003690">
    <property type="entry name" value="MTERF"/>
</dbReference>
<keyword evidence="6" id="KW-1185">Reference proteome</keyword>
<dbReference type="Gene3D" id="1.25.70.10">
    <property type="entry name" value="Transcription termination factor 3, mitochondrial"/>
    <property type="match status" value="1"/>
</dbReference>
<feature type="region of interest" description="Disordered" evidence="4">
    <location>
        <begin position="32"/>
        <end position="56"/>
    </location>
</feature>
<name>A0A0K9PWP0_ZOSMR</name>
<sequence>MLRNLILLPSVPSISGPVNSLDLPLLSSPLKPKLSSNSSIQTVQSRATRSNPQLSDVLPKIEEEGGGEGESKSWNECEELISSLNFSLEESNTILRKAFGFKHSPYWGEERIREIPTKETVNFSLNYLRGLGLSDDDLHKLLVKFPEVIGCDLDTELKSNVASLEKEWGIKGKVLRRLLLRNPKVLGFNVDCKGDCFAKCTRCWVRF</sequence>
<evidence type="ECO:0000256" key="4">
    <source>
        <dbReference type="SAM" id="MobiDB-lite"/>
    </source>
</evidence>
<dbReference type="GO" id="GO:0009507">
    <property type="term" value="C:chloroplast"/>
    <property type="evidence" value="ECO:0000318"/>
    <property type="project" value="GO_Central"/>
</dbReference>
<comment type="caution">
    <text evidence="5">The sequence shown here is derived from an EMBL/GenBank/DDBJ whole genome shotgun (WGS) entry which is preliminary data.</text>
</comment>
<dbReference type="GO" id="GO:0009658">
    <property type="term" value="P:chloroplast organization"/>
    <property type="evidence" value="ECO:0000318"/>
    <property type="project" value="GO_Central"/>
</dbReference>
<keyword evidence="2" id="KW-0806">Transcription termination</keyword>
<accession>A0A0K9PWP0</accession>
<protein>
    <submittedName>
        <fullName evidence="5">Mitochondrial transcription termination factor family protein</fullName>
    </submittedName>
</protein>
<keyword evidence="3" id="KW-0809">Transit peptide</keyword>
<dbReference type="OMA" id="WEECREP"/>
<dbReference type="GO" id="GO:0003676">
    <property type="term" value="F:nucleic acid binding"/>
    <property type="evidence" value="ECO:0007669"/>
    <property type="project" value="InterPro"/>
</dbReference>
<evidence type="ECO:0000256" key="2">
    <source>
        <dbReference type="ARBA" id="ARBA00022472"/>
    </source>
</evidence>
<reference evidence="6" key="1">
    <citation type="journal article" date="2016" name="Nature">
        <title>The genome of the seagrass Zostera marina reveals angiosperm adaptation to the sea.</title>
        <authorList>
            <person name="Olsen J.L."/>
            <person name="Rouze P."/>
            <person name="Verhelst B."/>
            <person name="Lin Y.-C."/>
            <person name="Bayer T."/>
            <person name="Collen J."/>
            <person name="Dattolo E."/>
            <person name="De Paoli E."/>
            <person name="Dittami S."/>
            <person name="Maumus F."/>
            <person name="Michel G."/>
            <person name="Kersting A."/>
            <person name="Lauritano C."/>
            <person name="Lohaus R."/>
            <person name="Toepel M."/>
            <person name="Tonon T."/>
            <person name="Vanneste K."/>
            <person name="Amirebrahimi M."/>
            <person name="Brakel J."/>
            <person name="Bostroem C."/>
            <person name="Chovatia M."/>
            <person name="Grimwood J."/>
            <person name="Jenkins J.W."/>
            <person name="Jueterbock A."/>
            <person name="Mraz A."/>
            <person name="Stam W.T."/>
            <person name="Tice H."/>
            <person name="Bornberg-Bauer E."/>
            <person name="Green P.J."/>
            <person name="Pearson G.A."/>
            <person name="Procaccini G."/>
            <person name="Duarte C.M."/>
            <person name="Schmutz J."/>
            <person name="Reusch T.B.H."/>
            <person name="Van de Peer Y."/>
        </authorList>
    </citation>
    <scope>NUCLEOTIDE SEQUENCE [LARGE SCALE GENOMIC DNA]</scope>
    <source>
        <strain evidence="6">cv. Finnish</strain>
    </source>
</reference>
<dbReference type="Proteomes" id="UP000036987">
    <property type="component" value="Unassembled WGS sequence"/>
</dbReference>
<keyword evidence="2" id="KW-0805">Transcription regulation</keyword>
<comment type="similarity">
    <text evidence="1">Belongs to the mTERF family.</text>
</comment>
<proteinExistence type="inferred from homology"/>
<evidence type="ECO:0000313" key="6">
    <source>
        <dbReference type="Proteomes" id="UP000036987"/>
    </source>
</evidence>
<keyword evidence="2" id="KW-0804">Transcription</keyword>
<dbReference type="FunFam" id="1.25.70.10:FF:000013">
    <property type="entry name" value="uncharacterized protein LOC106769908"/>
    <property type="match status" value="1"/>
</dbReference>
<organism evidence="5 6">
    <name type="scientific">Zostera marina</name>
    <name type="common">Eelgrass</name>
    <dbReference type="NCBI Taxonomy" id="29655"/>
    <lineage>
        <taxon>Eukaryota</taxon>
        <taxon>Viridiplantae</taxon>
        <taxon>Streptophyta</taxon>
        <taxon>Embryophyta</taxon>
        <taxon>Tracheophyta</taxon>
        <taxon>Spermatophyta</taxon>
        <taxon>Magnoliopsida</taxon>
        <taxon>Liliopsida</taxon>
        <taxon>Zosteraceae</taxon>
        <taxon>Zostera</taxon>
    </lineage>
</organism>
<dbReference type="Pfam" id="PF02536">
    <property type="entry name" value="mTERF"/>
    <property type="match status" value="1"/>
</dbReference>
<dbReference type="InterPro" id="IPR038538">
    <property type="entry name" value="MTERF_sf"/>
</dbReference>
<dbReference type="EMBL" id="LFYR01000584">
    <property type="protein sequence ID" value="KMZ73451.1"/>
    <property type="molecule type" value="Genomic_DNA"/>
</dbReference>
<dbReference type="AlphaFoldDB" id="A0A0K9PWP0"/>
<feature type="compositionally biased region" description="Polar residues" evidence="4">
    <location>
        <begin position="40"/>
        <end position="54"/>
    </location>
</feature>
<dbReference type="OrthoDB" id="431485at2759"/>
<dbReference type="GO" id="GO:0006353">
    <property type="term" value="P:DNA-templated transcription termination"/>
    <property type="evidence" value="ECO:0007669"/>
    <property type="project" value="UniProtKB-KW"/>
</dbReference>
<evidence type="ECO:0000256" key="3">
    <source>
        <dbReference type="ARBA" id="ARBA00022946"/>
    </source>
</evidence>
<evidence type="ECO:0000256" key="1">
    <source>
        <dbReference type="ARBA" id="ARBA00007692"/>
    </source>
</evidence>
<dbReference type="STRING" id="29655.A0A0K9PWP0"/>
<gene>
    <name evidence="5" type="ORF">ZOSMA_149G00380</name>
</gene>
<evidence type="ECO:0000313" key="5">
    <source>
        <dbReference type="EMBL" id="KMZ73451.1"/>
    </source>
</evidence>